<feature type="repeat" description="WD" evidence="5">
    <location>
        <begin position="70"/>
        <end position="111"/>
    </location>
</feature>
<dbReference type="SMART" id="SM00320">
    <property type="entry name" value="WD40"/>
    <property type="match status" value="6"/>
</dbReference>
<dbReference type="GO" id="GO:0031932">
    <property type="term" value="C:TORC2 complex"/>
    <property type="evidence" value="ECO:0007669"/>
    <property type="project" value="InterPro"/>
</dbReference>
<reference evidence="6 7" key="1">
    <citation type="submission" date="2014-06" db="EMBL/GenBank/DDBJ databases">
        <authorList>
            <person name="Swart Estienne"/>
        </authorList>
    </citation>
    <scope>NUCLEOTIDE SEQUENCE [LARGE SCALE GENOMIC DNA]</scope>
    <source>
        <strain evidence="6 7">130c</strain>
    </source>
</reference>
<dbReference type="InterPro" id="IPR001680">
    <property type="entry name" value="WD40_rpt"/>
</dbReference>
<dbReference type="GO" id="GO:0031929">
    <property type="term" value="P:TOR signaling"/>
    <property type="evidence" value="ECO:0007669"/>
    <property type="project" value="InterPro"/>
</dbReference>
<keyword evidence="3 5" id="KW-0853">WD repeat</keyword>
<accession>A0A077ZS38</accession>
<protein>
    <recommendedName>
        <fullName evidence="2">Target of rapamycin complex subunit LST8</fullName>
    </recommendedName>
</protein>
<sequence>MNDVILATAGYDHSIKFWDAFSGACRKSINYPESQINKLAITADKKYLGVAAHNVVKVYDILSHENEVSFEGHTGNITSLGFQKENKWFFTSSEDSTLKIFDFRASGYMRNLSNNGIMVNSAVLNPNQVEVIFGDQSGRIKIWDLTMNTTRDLFEDQEEIGIRSLCIANNSSKLVAGNSAGICYIWNSNNGEDFQPQQELEAHRDQYILKCQMNKDRTLLATCSSDRSCKIWKLNEVEDEFEEYQELAGHGGWVWDCDFTSDSVYCITASTDTCVRIWKIDKADVRKTLVGHQKGITCMAFSDTQVKQLVAQQTNNMIPR</sequence>
<proteinExistence type="inferred from homology"/>
<dbReference type="InParanoid" id="A0A077ZS38"/>
<gene>
    <name evidence="6" type="primary">Contig14021.g14952</name>
    <name evidence="6" type="ORF">STYLEM_1140</name>
</gene>
<dbReference type="SUPFAM" id="SSF50998">
    <property type="entry name" value="Quinoprotein alcohol dehydrogenase-like"/>
    <property type="match status" value="1"/>
</dbReference>
<dbReference type="Proteomes" id="UP000039865">
    <property type="component" value="Unassembled WGS sequence"/>
</dbReference>
<evidence type="ECO:0000256" key="4">
    <source>
        <dbReference type="ARBA" id="ARBA00022737"/>
    </source>
</evidence>
<evidence type="ECO:0000256" key="1">
    <source>
        <dbReference type="ARBA" id="ARBA00009890"/>
    </source>
</evidence>
<dbReference type="PROSITE" id="PS50082">
    <property type="entry name" value="WD_REPEATS_2"/>
    <property type="match status" value="3"/>
</dbReference>
<dbReference type="InterPro" id="IPR037588">
    <property type="entry name" value="MLST8"/>
</dbReference>
<evidence type="ECO:0000313" key="7">
    <source>
        <dbReference type="Proteomes" id="UP000039865"/>
    </source>
</evidence>
<evidence type="ECO:0000256" key="2">
    <source>
        <dbReference type="ARBA" id="ARBA00018867"/>
    </source>
</evidence>
<dbReference type="CDD" id="cd00200">
    <property type="entry name" value="WD40"/>
    <property type="match status" value="1"/>
</dbReference>
<dbReference type="InterPro" id="IPR015943">
    <property type="entry name" value="WD40/YVTN_repeat-like_dom_sf"/>
</dbReference>
<keyword evidence="7" id="KW-1185">Reference proteome</keyword>
<dbReference type="PROSITE" id="PS50294">
    <property type="entry name" value="WD_REPEATS_REGION"/>
    <property type="match status" value="2"/>
</dbReference>
<dbReference type="Gene3D" id="2.130.10.10">
    <property type="entry name" value="YVTN repeat-like/Quinoprotein amine dehydrogenase"/>
    <property type="match status" value="1"/>
</dbReference>
<dbReference type="PANTHER" id="PTHR19842:SF0">
    <property type="entry name" value="TARGET OF RAPAMYCIN COMPLEX SUBUNIT LST8"/>
    <property type="match status" value="1"/>
</dbReference>
<feature type="repeat" description="WD" evidence="5">
    <location>
        <begin position="247"/>
        <end position="288"/>
    </location>
</feature>
<dbReference type="AlphaFoldDB" id="A0A077ZS38"/>
<dbReference type="OMA" id="VQRNYKH"/>
<dbReference type="PANTHER" id="PTHR19842">
    <property type="entry name" value="G BETA-LIKE PROTEIN GBL"/>
    <property type="match status" value="1"/>
</dbReference>
<dbReference type="InterPro" id="IPR011047">
    <property type="entry name" value="Quinoprotein_ADH-like_sf"/>
</dbReference>
<name>A0A077ZS38_STYLE</name>
<feature type="repeat" description="WD" evidence="5">
    <location>
        <begin position="1"/>
        <end position="28"/>
    </location>
</feature>
<comment type="similarity">
    <text evidence="1">Belongs to the WD repeat LST8 family.</text>
</comment>
<dbReference type="EMBL" id="CCKQ01001078">
    <property type="protein sequence ID" value="CDW72185.1"/>
    <property type="molecule type" value="Genomic_DNA"/>
</dbReference>
<dbReference type="PRINTS" id="PR00320">
    <property type="entry name" value="GPROTEINBRPT"/>
</dbReference>
<keyword evidence="4" id="KW-0677">Repeat</keyword>
<evidence type="ECO:0000256" key="5">
    <source>
        <dbReference type="PROSITE-ProRule" id="PRU00221"/>
    </source>
</evidence>
<dbReference type="OrthoDB" id="400at2759"/>
<evidence type="ECO:0000256" key="3">
    <source>
        <dbReference type="ARBA" id="ARBA00022574"/>
    </source>
</evidence>
<dbReference type="GO" id="GO:0032956">
    <property type="term" value="P:regulation of actin cytoskeleton organization"/>
    <property type="evidence" value="ECO:0007669"/>
    <property type="project" value="TreeGrafter"/>
</dbReference>
<evidence type="ECO:0000313" key="6">
    <source>
        <dbReference type="EMBL" id="CDW72185.1"/>
    </source>
</evidence>
<organism evidence="6 7">
    <name type="scientific">Stylonychia lemnae</name>
    <name type="common">Ciliate</name>
    <dbReference type="NCBI Taxonomy" id="5949"/>
    <lineage>
        <taxon>Eukaryota</taxon>
        <taxon>Sar</taxon>
        <taxon>Alveolata</taxon>
        <taxon>Ciliophora</taxon>
        <taxon>Intramacronucleata</taxon>
        <taxon>Spirotrichea</taxon>
        <taxon>Stichotrichia</taxon>
        <taxon>Sporadotrichida</taxon>
        <taxon>Oxytrichidae</taxon>
        <taxon>Stylonychinae</taxon>
        <taxon>Stylonychia</taxon>
    </lineage>
</organism>
<dbReference type="Pfam" id="PF00400">
    <property type="entry name" value="WD40"/>
    <property type="match status" value="4"/>
</dbReference>
<dbReference type="InterPro" id="IPR020472">
    <property type="entry name" value="WD40_PAC1"/>
</dbReference>
<dbReference type="GO" id="GO:0031931">
    <property type="term" value="C:TORC1 complex"/>
    <property type="evidence" value="ECO:0007669"/>
    <property type="project" value="InterPro"/>
</dbReference>